<feature type="transmembrane region" description="Helical" evidence="6">
    <location>
        <begin position="363"/>
        <end position="385"/>
    </location>
</feature>
<dbReference type="Proteomes" id="UP000192359">
    <property type="component" value="Unassembled WGS sequence"/>
</dbReference>
<accession>A0A1Y1RNT9</accession>
<gene>
    <name evidence="8" type="ORF">A7979_04085</name>
</gene>
<dbReference type="PANTHER" id="PTHR43671">
    <property type="entry name" value="SERINE/THREONINE-PROTEIN KINASE NEK"/>
    <property type="match status" value="1"/>
</dbReference>
<dbReference type="InterPro" id="IPR008271">
    <property type="entry name" value="Ser/Thr_kinase_AS"/>
</dbReference>
<evidence type="ECO:0000256" key="3">
    <source>
        <dbReference type="ARBA" id="ARBA00022741"/>
    </source>
</evidence>
<reference evidence="8 9" key="1">
    <citation type="submission" date="2016-05" db="EMBL/GenBank/DDBJ databases">
        <title>Draft genome sequence of a porcine commensal Rothia nasimurium.</title>
        <authorList>
            <person name="Gaiser R.A."/>
            <person name="Van Baarlen P."/>
            <person name="Wells J.M."/>
        </authorList>
    </citation>
    <scope>NUCLEOTIDE SEQUENCE [LARGE SCALE GENOMIC DNA]</scope>
    <source>
        <strain evidence="8 9">PT-32</strain>
    </source>
</reference>
<dbReference type="PROSITE" id="PS50011">
    <property type="entry name" value="PROTEIN_KINASE_DOM"/>
    <property type="match status" value="1"/>
</dbReference>
<keyword evidence="4" id="KW-0418">Kinase</keyword>
<dbReference type="Gene3D" id="1.10.510.10">
    <property type="entry name" value="Transferase(Phosphotransferase) domain 1"/>
    <property type="match status" value="1"/>
</dbReference>
<keyword evidence="5" id="KW-0067">ATP-binding</keyword>
<comment type="caution">
    <text evidence="8">The sequence shown here is derived from an EMBL/GenBank/DDBJ whole genome shotgun (WGS) entry which is preliminary data.</text>
</comment>
<keyword evidence="6" id="KW-0472">Membrane</keyword>
<dbReference type="Gene3D" id="3.30.200.20">
    <property type="entry name" value="Phosphorylase Kinase, domain 1"/>
    <property type="match status" value="1"/>
</dbReference>
<feature type="domain" description="Protein kinase" evidence="7">
    <location>
        <begin position="14"/>
        <end position="273"/>
    </location>
</feature>
<sequence>MAEAAAGMPLGASYVLVDLAGKGASGQVWTLEHSKKSEPLVAKILHPHLAQDSAIVEHFVRERSVLMGLQHNHIVRIHDLVVEGSTLALVMDYFGGGSLRNILNQQGTLQPSLALRLTAVILETLAYAHGQNVIHRDIKPDNILFTEKTSAPDEAMLRVTDFGISSIITADHARTTGIVGTPHYLPPELVKNGTSGPAGDVYSAGILLYELLAGRTPFAGEGTDFTIAYRHVTSEVPLLDLPQPMMDGVLALLDKNPERRPHPLDAAARLRSLADRYGSLGALPLAQEPEHFTESARAQTVVRGLNVETADAEPQVMEDPAPALGQSVGATVLKPRKALGDEDWGESAADRGEESSDKKKSKALWLGILGFVLLLGTGWAIYWAVTSSSAPRDPFTVAGKQEAPLPTGLSVRREATYDPRSSTIDLTVTYSAQKAPLSGDLLEVIPATSEGSTCPNATWERVDAERNQPSVTDMNVECGWRLQGVEVKSNQEFAVTTTIAAEVADEQQLEKWLDQVSSQTQEAVMSEDYSSVAYPAQRLTDIAVKVPERTVSQTAVPITLLPVWPSGEDALNPLFSSESTGRPSGMLQAVAGDENPVRFSDGCAGHLMVDSSGLKVTALSVSDRCTVNAQVGNFTDLRSENFVITTRD</sequence>
<dbReference type="RefSeq" id="WP_083092079.1">
    <property type="nucleotide sequence ID" value="NZ_LXWF01000040.1"/>
</dbReference>
<dbReference type="SMART" id="SM00220">
    <property type="entry name" value="S_TKc"/>
    <property type="match status" value="1"/>
</dbReference>
<dbReference type="InterPro" id="IPR050660">
    <property type="entry name" value="NEK_Ser/Thr_kinase"/>
</dbReference>
<dbReference type="GO" id="GO:0004674">
    <property type="term" value="F:protein serine/threonine kinase activity"/>
    <property type="evidence" value="ECO:0007669"/>
    <property type="project" value="UniProtKB-EC"/>
</dbReference>
<organism evidence="8 9">
    <name type="scientific">Rothia nasimurium</name>
    <dbReference type="NCBI Taxonomy" id="85336"/>
    <lineage>
        <taxon>Bacteria</taxon>
        <taxon>Bacillati</taxon>
        <taxon>Actinomycetota</taxon>
        <taxon>Actinomycetes</taxon>
        <taxon>Micrococcales</taxon>
        <taxon>Micrococcaceae</taxon>
        <taxon>Rothia</taxon>
    </lineage>
</organism>
<dbReference type="CDD" id="cd14014">
    <property type="entry name" value="STKc_PknB_like"/>
    <property type="match status" value="1"/>
</dbReference>
<evidence type="ECO:0000256" key="5">
    <source>
        <dbReference type="ARBA" id="ARBA00022840"/>
    </source>
</evidence>
<name>A0A1Y1RNT9_9MICC</name>
<keyword evidence="9" id="KW-1185">Reference proteome</keyword>
<dbReference type="AlphaFoldDB" id="A0A1Y1RNT9"/>
<keyword evidence="3" id="KW-0547">Nucleotide-binding</keyword>
<evidence type="ECO:0000313" key="8">
    <source>
        <dbReference type="EMBL" id="ORC16505.1"/>
    </source>
</evidence>
<keyword evidence="6" id="KW-1133">Transmembrane helix</keyword>
<protein>
    <recommendedName>
        <fullName evidence="1">non-specific serine/threonine protein kinase</fullName>
        <ecNumber evidence="1">2.7.11.1</ecNumber>
    </recommendedName>
</protein>
<keyword evidence="6" id="KW-0812">Transmembrane</keyword>
<dbReference type="EC" id="2.7.11.1" evidence="1"/>
<dbReference type="EMBL" id="LXWF01000040">
    <property type="protein sequence ID" value="ORC16505.1"/>
    <property type="molecule type" value="Genomic_DNA"/>
</dbReference>
<evidence type="ECO:0000256" key="4">
    <source>
        <dbReference type="ARBA" id="ARBA00022777"/>
    </source>
</evidence>
<dbReference type="SUPFAM" id="SSF56112">
    <property type="entry name" value="Protein kinase-like (PK-like)"/>
    <property type="match status" value="1"/>
</dbReference>
<dbReference type="PANTHER" id="PTHR43671:SF13">
    <property type="entry name" value="SERINE_THREONINE-PROTEIN KINASE NEK2"/>
    <property type="match status" value="1"/>
</dbReference>
<dbReference type="InterPro" id="IPR000719">
    <property type="entry name" value="Prot_kinase_dom"/>
</dbReference>
<evidence type="ECO:0000256" key="6">
    <source>
        <dbReference type="SAM" id="Phobius"/>
    </source>
</evidence>
<dbReference type="InterPro" id="IPR011009">
    <property type="entry name" value="Kinase-like_dom_sf"/>
</dbReference>
<evidence type="ECO:0000256" key="1">
    <source>
        <dbReference type="ARBA" id="ARBA00012513"/>
    </source>
</evidence>
<dbReference type="GO" id="GO:0005524">
    <property type="term" value="F:ATP binding"/>
    <property type="evidence" value="ECO:0007669"/>
    <property type="project" value="UniProtKB-KW"/>
</dbReference>
<dbReference type="OrthoDB" id="9762169at2"/>
<keyword evidence="2" id="KW-0808">Transferase</keyword>
<evidence type="ECO:0000256" key="2">
    <source>
        <dbReference type="ARBA" id="ARBA00022679"/>
    </source>
</evidence>
<evidence type="ECO:0000259" key="7">
    <source>
        <dbReference type="PROSITE" id="PS50011"/>
    </source>
</evidence>
<dbReference type="Pfam" id="PF00069">
    <property type="entry name" value="Pkinase"/>
    <property type="match status" value="1"/>
</dbReference>
<evidence type="ECO:0000313" key="9">
    <source>
        <dbReference type="Proteomes" id="UP000192359"/>
    </source>
</evidence>
<dbReference type="PROSITE" id="PS00108">
    <property type="entry name" value="PROTEIN_KINASE_ST"/>
    <property type="match status" value="1"/>
</dbReference>
<proteinExistence type="predicted"/>